<dbReference type="OrthoDB" id="5023219at2"/>
<proteinExistence type="predicted"/>
<keyword evidence="1" id="KW-0812">Transmembrane</keyword>
<feature type="transmembrane region" description="Helical" evidence="1">
    <location>
        <begin position="79"/>
        <end position="99"/>
    </location>
</feature>
<dbReference type="AlphaFoldDB" id="A0A0U5BH50"/>
<keyword evidence="1" id="KW-0472">Membrane</keyword>
<keyword evidence="1" id="KW-1133">Transmembrane helix</keyword>
<organism evidence="2 3">
    <name type="scientific">Microcella alkaliphila</name>
    <dbReference type="NCBI Taxonomy" id="279828"/>
    <lineage>
        <taxon>Bacteria</taxon>
        <taxon>Bacillati</taxon>
        <taxon>Actinomycetota</taxon>
        <taxon>Actinomycetes</taxon>
        <taxon>Micrococcales</taxon>
        <taxon>Microbacteriaceae</taxon>
        <taxon>Microcella</taxon>
    </lineage>
</organism>
<sequence length="163" mass="17778">MVVTDPRINDSRRIKEAMIRVIDIITYAAVLAGGFFAVKFTPDSVLALLEGWEWVIGLWALLLIIGGLLGFIGRLTRVWAIEVPGTGAGIAGALIYAVVLANIAFMTPTALVAEALVVIATLTLLRRYIELQIFTTEPGEKSFTDRLAAALKRRTTDTVGRHR</sequence>
<evidence type="ECO:0000256" key="1">
    <source>
        <dbReference type="SAM" id="Phobius"/>
    </source>
</evidence>
<evidence type="ECO:0000313" key="3">
    <source>
        <dbReference type="Proteomes" id="UP000218965"/>
    </source>
</evidence>
<dbReference type="RefSeq" id="WP_096421634.1">
    <property type="nucleotide sequence ID" value="NZ_AP017315.1"/>
</dbReference>
<protein>
    <recommendedName>
        <fullName evidence="4">Integral membrane protein</fullName>
    </recommendedName>
</protein>
<accession>A0A0U5BH50</accession>
<dbReference type="Proteomes" id="UP000218965">
    <property type="component" value="Chromosome"/>
</dbReference>
<dbReference type="EMBL" id="AP017315">
    <property type="protein sequence ID" value="BAU32446.1"/>
    <property type="molecule type" value="Genomic_DNA"/>
</dbReference>
<reference evidence="3" key="1">
    <citation type="submission" date="2015-12" db="EMBL/GenBank/DDBJ databases">
        <authorList>
            <person name="Shamseldin A."/>
            <person name="Moawad H."/>
            <person name="Abd El-Rahim W.M."/>
            <person name="Sadowsky M.J."/>
        </authorList>
    </citation>
    <scope>NUCLEOTIDE SEQUENCE [LARGE SCALE GENOMIC DNA]</scope>
    <source>
        <strain evidence="3">JAM AC0309</strain>
    </source>
</reference>
<reference evidence="2 3" key="2">
    <citation type="submission" date="2016-01" db="EMBL/GenBank/DDBJ databases">
        <title>Microcella alkaliphila JAM AC0309 whole genome shotgun sequence.</title>
        <authorList>
            <person name="Kurata A."/>
            <person name="Hirose Y."/>
            <person name="Kishimoto N."/>
            <person name="Kobayashi T."/>
        </authorList>
    </citation>
    <scope>NUCLEOTIDE SEQUENCE [LARGE SCALE GENOMIC DNA]</scope>
    <source>
        <strain evidence="2 3">JAM AC0309</strain>
    </source>
</reference>
<gene>
    <name evidence="2" type="ORF">MalAC0309_1595</name>
</gene>
<feature type="transmembrane region" description="Helical" evidence="1">
    <location>
        <begin position="21"/>
        <end position="40"/>
    </location>
</feature>
<evidence type="ECO:0008006" key="4">
    <source>
        <dbReference type="Google" id="ProtNLM"/>
    </source>
</evidence>
<feature type="transmembrane region" description="Helical" evidence="1">
    <location>
        <begin position="52"/>
        <end position="72"/>
    </location>
</feature>
<name>A0A0U5BH50_9MICO</name>
<feature type="transmembrane region" description="Helical" evidence="1">
    <location>
        <begin position="105"/>
        <end position="125"/>
    </location>
</feature>
<dbReference type="KEGG" id="malk:MalAC0309_1595"/>
<evidence type="ECO:0000313" key="2">
    <source>
        <dbReference type="EMBL" id="BAU32446.1"/>
    </source>
</evidence>